<evidence type="ECO:0000256" key="1">
    <source>
        <dbReference type="SAM" id="MobiDB-lite"/>
    </source>
</evidence>
<feature type="region of interest" description="Disordered" evidence="1">
    <location>
        <begin position="1"/>
        <end position="28"/>
    </location>
</feature>
<accession>A0A364NSH6</accession>
<keyword evidence="3" id="KW-1185">Reference proteome</keyword>
<feature type="compositionally biased region" description="Basic and acidic residues" evidence="1">
    <location>
        <begin position="1"/>
        <end position="13"/>
    </location>
</feature>
<evidence type="ECO:0000313" key="2">
    <source>
        <dbReference type="EMBL" id="RAU20039.1"/>
    </source>
</evidence>
<protein>
    <recommendedName>
        <fullName evidence="4">Magnetosome protein MamJ</fullName>
    </recommendedName>
</protein>
<organism evidence="2 3">
    <name type="scientific">Paramagnetospirillum kuznetsovii</name>
    <dbReference type="NCBI Taxonomy" id="2053833"/>
    <lineage>
        <taxon>Bacteria</taxon>
        <taxon>Pseudomonadati</taxon>
        <taxon>Pseudomonadota</taxon>
        <taxon>Alphaproteobacteria</taxon>
        <taxon>Rhodospirillales</taxon>
        <taxon>Magnetospirillaceae</taxon>
        <taxon>Paramagnetospirillum</taxon>
    </lineage>
</organism>
<feature type="compositionally biased region" description="Acidic residues" evidence="1">
    <location>
        <begin position="234"/>
        <end position="254"/>
    </location>
</feature>
<name>A0A364NSH6_9PROT</name>
<reference evidence="2 3" key="1">
    <citation type="submission" date="2017-11" db="EMBL/GenBank/DDBJ databases">
        <title>Draft genome sequence of magnetotactic bacterium Magnetospirillum kuznetsovii LBB-42.</title>
        <authorList>
            <person name="Grouzdev D.S."/>
            <person name="Rysina M.S."/>
            <person name="Baslerov R.V."/>
            <person name="Koziaeva V."/>
        </authorList>
    </citation>
    <scope>NUCLEOTIDE SEQUENCE [LARGE SCALE GENOMIC DNA]</scope>
    <source>
        <strain evidence="2 3">LBB-42</strain>
    </source>
</reference>
<feature type="region of interest" description="Disordered" evidence="1">
    <location>
        <begin position="267"/>
        <end position="293"/>
    </location>
</feature>
<dbReference type="NCBIfam" id="NF040987">
    <property type="entry name" value="MamJ"/>
    <property type="match status" value="1"/>
</dbReference>
<comment type="caution">
    <text evidence="2">The sequence shown here is derived from an EMBL/GenBank/DDBJ whole genome shotgun (WGS) entry which is preliminary data.</text>
</comment>
<evidence type="ECO:0008006" key="4">
    <source>
        <dbReference type="Google" id="ProtNLM"/>
    </source>
</evidence>
<dbReference type="EMBL" id="PGTO01000041">
    <property type="protein sequence ID" value="RAU20039.1"/>
    <property type="molecule type" value="Genomic_DNA"/>
</dbReference>
<sequence length="439" mass="45317">MATNRRDRDKGDESQGEGLLVGGGFASEPEIVSVTVHPSPTLAASPKPAQQGDIWVSLLESSPWSSNHGGRIEAVQPAPAPARPAESSSVGDLVSRWSQPIWRTPRREEEVETTSESNIVIEVEAPPQAITPDVTVSVSDLMIEVQPVQAPEDDAVASETLADSLARLSGLAEGMIPDESVPAEEFSLVVESEPLVVEPEIVSAEAVAELEPEALVIEAEPDMAVAADVAPEPEAPEEVAVEVEPEPEPEAPEEAVFEPEVLVVEPEPEAPEEVAAEVEPEPEPEAPEEAVDEPEIEIAAQSETAPAPAANSSLSELMLAAAAMTPVLASPPSVAPAAKPVREPAKKKKAAPVRTKAVAVQEVPVEDLLGGIFGIAGSAVRGVFNLGAEVVGGVVGGVVKGGRAIGDSVVSGARRLTGSAGESCGDCSTSQCDAVGKKK</sequence>
<dbReference type="OrthoDB" id="7343188at2"/>
<feature type="region of interest" description="Disordered" evidence="1">
    <location>
        <begin position="231"/>
        <end position="254"/>
    </location>
</feature>
<feature type="region of interest" description="Disordered" evidence="1">
    <location>
        <begin position="66"/>
        <end position="93"/>
    </location>
</feature>
<dbReference type="Proteomes" id="UP000251075">
    <property type="component" value="Unassembled WGS sequence"/>
</dbReference>
<dbReference type="AlphaFoldDB" id="A0A364NSH6"/>
<gene>
    <name evidence="2" type="ORF">CU669_20515</name>
</gene>
<proteinExistence type="predicted"/>
<evidence type="ECO:0000313" key="3">
    <source>
        <dbReference type="Proteomes" id="UP000251075"/>
    </source>
</evidence>
<dbReference type="RefSeq" id="WP_112147450.1">
    <property type="nucleotide sequence ID" value="NZ_PGTO01000041.1"/>
</dbReference>